<dbReference type="PROSITE" id="PS51257">
    <property type="entry name" value="PROKAR_LIPOPROTEIN"/>
    <property type="match status" value="1"/>
</dbReference>
<evidence type="ECO:0000259" key="3">
    <source>
        <dbReference type="Pfam" id="PF26061"/>
    </source>
</evidence>
<feature type="chain" id="PRO_5042557830" description="DUF8021 domain-containing protein" evidence="2">
    <location>
        <begin position="28"/>
        <end position="379"/>
    </location>
</feature>
<dbReference type="Pfam" id="PF26061">
    <property type="entry name" value="DUF8021"/>
    <property type="match status" value="1"/>
</dbReference>
<evidence type="ECO:0000313" key="4">
    <source>
        <dbReference type="EMBL" id="KAK3358809.1"/>
    </source>
</evidence>
<dbReference type="InterPro" id="IPR058334">
    <property type="entry name" value="DUF8021"/>
</dbReference>
<feature type="region of interest" description="Disordered" evidence="1">
    <location>
        <begin position="331"/>
        <end position="357"/>
    </location>
</feature>
<evidence type="ECO:0000256" key="2">
    <source>
        <dbReference type="SAM" id="SignalP"/>
    </source>
</evidence>
<dbReference type="AlphaFoldDB" id="A0AAJ0HP04"/>
<keyword evidence="5" id="KW-1185">Reference proteome</keyword>
<dbReference type="Proteomes" id="UP001275084">
    <property type="component" value="Unassembled WGS sequence"/>
</dbReference>
<keyword evidence="2" id="KW-0732">Signal</keyword>
<feature type="compositionally biased region" description="Basic and acidic residues" evidence="1">
    <location>
        <begin position="334"/>
        <end position="344"/>
    </location>
</feature>
<accession>A0AAJ0HP04</accession>
<reference evidence="4" key="2">
    <citation type="submission" date="2023-06" db="EMBL/GenBank/DDBJ databases">
        <authorList>
            <consortium name="Lawrence Berkeley National Laboratory"/>
            <person name="Haridas S."/>
            <person name="Hensen N."/>
            <person name="Bonometti L."/>
            <person name="Westerberg I."/>
            <person name="Brannstrom I.O."/>
            <person name="Guillou S."/>
            <person name="Cros-Aarteil S."/>
            <person name="Calhoun S."/>
            <person name="Kuo A."/>
            <person name="Mondo S."/>
            <person name="Pangilinan J."/>
            <person name="Riley R."/>
            <person name="Labutti K."/>
            <person name="Andreopoulos B."/>
            <person name="Lipzen A."/>
            <person name="Chen C."/>
            <person name="Yanf M."/>
            <person name="Daum C."/>
            <person name="Ng V."/>
            <person name="Clum A."/>
            <person name="Steindorff A."/>
            <person name="Ohm R."/>
            <person name="Martin F."/>
            <person name="Silar P."/>
            <person name="Natvig D."/>
            <person name="Lalanne C."/>
            <person name="Gautier V."/>
            <person name="Ament-Velasquez S.L."/>
            <person name="Kruys A."/>
            <person name="Hutchinson M.I."/>
            <person name="Powell A.J."/>
            <person name="Barry K."/>
            <person name="Miller A.N."/>
            <person name="Grigoriev I.V."/>
            <person name="Debuchy R."/>
            <person name="Gladieux P."/>
            <person name="Thoren M.H."/>
            <person name="Johannesson H."/>
        </authorList>
    </citation>
    <scope>NUCLEOTIDE SEQUENCE</scope>
    <source>
        <strain evidence="4">CBS 955.72</strain>
    </source>
</reference>
<evidence type="ECO:0000313" key="5">
    <source>
        <dbReference type="Proteomes" id="UP001275084"/>
    </source>
</evidence>
<name>A0AAJ0HP04_9PEZI</name>
<organism evidence="4 5">
    <name type="scientific">Lasiosphaeria hispida</name>
    <dbReference type="NCBI Taxonomy" id="260671"/>
    <lineage>
        <taxon>Eukaryota</taxon>
        <taxon>Fungi</taxon>
        <taxon>Dikarya</taxon>
        <taxon>Ascomycota</taxon>
        <taxon>Pezizomycotina</taxon>
        <taxon>Sordariomycetes</taxon>
        <taxon>Sordariomycetidae</taxon>
        <taxon>Sordariales</taxon>
        <taxon>Lasiosphaeriaceae</taxon>
        <taxon>Lasiosphaeria</taxon>
    </lineage>
</organism>
<comment type="caution">
    <text evidence="4">The sequence shown here is derived from an EMBL/GenBank/DDBJ whole genome shotgun (WGS) entry which is preliminary data.</text>
</comment>
<feature type="domain" description="DUF8021" evidence="3">
    <location>
        <begin position="160"/>
        <end position="270"/>
    </location>
</feature>
<feature type="signal peptide" evidence="2">
    <location>
        <begin position="1"/>
        <end position="27"/>
    </location>
</feature>
<protein>
    <recommendedName>
        <fullName evidence="3">DUF8021 domain-containing protein</fullName>
    </recommendedName>
</protein>
<reference evidence="4" key="1">
    <citation type="journal article" date="2023" name="Mol. Phylogenet. Evol.">
        <title>Genome-scale phylogeny and comparative genomics of the fungal order Sordariales.</title>
        <authorList>
            <person name="Hensen N."/>
            <person name="Bonometti L."/>
            <person name="Westerberg I."/>
            <person name="Brannstrom I.O."/>
            <person name="Guillou S."/>
            <person name="Cros-Aarteil S."/>
            <person name="Calhoun S."/>
            <person name="Haridas S."/>
            <person name="Kuo A."/>
            <person name="Mondo S."/>
            <person name="Pangilinan J."/>
            <person name="Riley R."/>
            <person name="LaButti K."/>
            <person name="Andreopoulos B."/>
            <person name="Lipzen A."/>
            <person name="Chen C."/>
            <person name="Yan M."/>
            <person name="Daum C."/>
            <person name="Ng V."/>
            <person name="Clum A."/>
            <person name="Steindorff A."/>
            <person name="Ohm R.A."/>
            <person name="Martin F."/>
            <person name="Silar P."/>
            <person name="Natvig D.O."/>
            <person name="Lalanne C."/>
            <person name="Gautier V."/>
            <person name="Ament-Velasquez S.L."/>
            <person name="Kruys A."/>
            <person name="Hutchinson M.I."/>
            <person name="Powell A.J."/>
            <person name="Barry K."/>
            <person name="Miller A.N."/>
            <person name="Grigoriev I.V."/>
            <person name="Debuchy R."/>
            <person name="Gladieux P."/>
            <person name="Hiltunen Thoren M."/>
            <person name="Johannesson H."/>
        </authorList>
    </citation>
    <scope>NUCLEOTIDE SEQUENCE</scope>
    <source>
        <strain evidence="4">CBS 955.72</strain>
    </source>
</reference>
<sequence length="379" mass="40378">MRVYQQTLAKAGAALMLASLSLPTAMAACSRSALLGTVDQFLEGLEIGSASPLQNIASNFEYIENNKTINIVSGILGNVLIVDHNRTIIDLVACATYTEVISPRSVKPFVLGAQIRHRATDNAVFLIDTVVSTTNDWLFNATQTLQYVLGEHWGPIEPAKRDSRETIQAAADAYLDMWSNKSAIAAVPWGSPCVRLEGSVYTGKGLPDDVCTPGIPTNNTQAPNSARRYVIDETVGSVNVINVFEHLENAADSHEFRLEGGKLRYVHTITVADSKKSYPGLGPAPPPSAPDRISIRCALDTSSVGFGIVTTKTPSSKPAVIPSRATSTGSFAVRAKDLTPRSETNKAGSPVSPSPPPAVRVRYECCTVLLITGVLGSAN</sequence>
<gene>
    <name evidence="4" type="ORF">B0T25DRAFT_563881</name>
</gene>
<proteinExistence type="predicted"/>
<evidence type="ECO:0000256" key="1">
    <source>
        <dbReference type="SAM" id="MobiDB-lite"/>
    </source>
</evidence>
<dbReference type="EMBL" id="JAUIQD010000002">
    <property type="protein sequence ID" value="KAK3358809.1"/>
    <property type="molecule type" value="Genomic_DNA"/>
</dbReference>